<dbReference type="PANTHER" id="PTHR19288">
    <property type="entry name" value="4-NITROPHENYLPHOSPHATASE-RELATED"/>
    <property type="match status" value="1"/>
</dbReference>
<proteinExistence type="predicted"/>
<sequence length="287" mass="31659">MLPIQTQSSSSLSQLHFPNPITSFSTFILLPSTPPSQPITRKRAPVTSNSIRMGVTSSSSSKWWWQRALGQRFNGEGAASFLRVAAAEPHLALPHISVPDIRSVDWPALRRLGFRGVIFDKDNTLTAPYSLALWPSLSSSLRQCRSAFPPIGIAVFSNSAGLKQYDPDGAEAEALEEAIGGIHVIRHEVKKPAGTAEDIERYFSCPASHLIMVGDRIFTDVVYGNRHGFLTILTEPLSLSEEPFIVKQVRKLERLLVNTWSRQGIQPPKHALVSEAKKCVKVSPLKD</sequence>
<keyword evidence="2" id="KW-1185">Reference proteome</keyword>
<dbReference type="Gene3D" id="3.40.50.1000">
    <property type="entry name" value="HAD superfamily/HAD-like"/>
    <property type="match status" value="1"/>
</dbReference>
<evidence type="ECO:0000313" key="2">
    <source>
        <dbReference type="Proteomes" id="UP001327560"/>
    </source>
</evidence>
<reference evidence="1 2" key="1">
    <citation type="submission" date="2023-10" db="EMBL/GenBank/DDBJ databases">
        <title>Chromosome-scale genome assembly provides insights into flower coloration mechanisms of Canna indica.</title>
        <authorList>
            <person name="Li C."/>
        </authorList>
    </citation>
    <scope>NUCLEOTIDE SEQUENCE [LARGE SCALE GENOMIC DNA]</scope>
    <source>
        <tissue evidence="1">Flower</tissue>
    </source>
</reference>
<dbReference type="InterPro" id="IPR027706">
    <property type="entry name" value="PGP_Pase"/>
</dbReference>
<dbReference type="SUPFAM" id="SSF56784">
    <property type="entry name" value="HAD-like"/>
    <property type="match status" value="1"/>
</dbReference>
<evidence type="ECO:0008006" key="3">
    <source>
        <dbReference type="Google" id="ProtNLM"/>
    </source>
</evidence>
<organism evidence="1 2">
    <name type="scientific">Canna indica</name>
    <name type="common">Indian-shot</name>
    <dbReference type="NCBI Taxonomy" id="4628"/>
    <lineage>
        <taxon>Eukaryota</taxon>
        <taxon>Viridiplantae</taxon>
        <taxon>Streptophyta</taxon>
        <taxon>Embryophyta</taxon>
        <taxon>Tracheophyta</taxon>
        <taxon>Spermatophyta</taxon>
        <taxon>Magnoliopsida</taxon>
        <taxon>Liliopsida</taxon>
        <taxon>Zingiberales</taxon>
        <taxon>Cannaceae</taxon>
        <taxon>Canna</taxon>
    </lineage>
</organism>
<dbReference type="NCBIfam" id="TIGR01668">
    <property type="entry name" value="YqeG_hyp_ppase"/>
    <property type="match status" value="1"/>
</dbReference>
<dbReference type="AlphaFoldDB" id="A0AAQ3JLF8"/>
<dbReference type="GO" id="GO:0005737">
    <property type="term" value="C:cytoplasm"/>
    <property type="evidence" value="ECO:0007669"/>
    <property type="project" value="TreeGrafter"/>
</dbReference>
<evidence type="ECO:0000313" key="1">
    <source>
        <dbReference type="EMBL" id="WOK91846.1"/>
    </source>
</evidence>
<dbReference type="EMBL" id="CP136890">
    <property type="protein sequence ID" value="WOK91846.1"/>
    <property type="molecule type" value="Genomic_DNA"/>
</dbReference>
<dbReference type="InterPro" id="IPR006549">
    <property type="entry name" value="HAD-SF_hydro_IIIA"/>
</dbReference>
<dbReference type="GO" id="GO:0008962">
    <property type="term" value="F:phosphatidylglycerophosphatase activity"/>
    <property type="evidence" value="ECO:0007669"/>
    <property type="project" value="InterPro"/>
</dbReference>
<accession>A0AAQ3JLF8</accession>
<dbReference type="InterPro" id="IPR010021">
    <property type="entry name" value="PGPP1/Gep4"/>
</dbReference>
<name>A0AAQ3JLF8_9LILI</name>
<dbReference type="InterPro" id="IPR023214">
    <property type="entry name" value="HAD_sf"/>
</dbReference>
<dbReference type="InterPro" id="IPR036412">
    <property type="entry name" value="HAD-like_sf"/>
</dbReference>
<dbReference type="PANTHER" id="PTHR19288:SF25">
    <property type="entry name" value="PHOSPHATIDYLGLYCEROPHOSPHATASE GEP4, MITOCHONDRIAL"/>
    <property type="match status" value="1"/>
</dbReference>
<dbReference type="Proteomes" id="UP001327560">
    <property type="component" value="Chromosome 1"/>
</dbReference>
<dbReference type="FunFam" id="3.40.50.1000:FF:000148">
    <property type="entry name" value="Haloacid dehalogenase superfamily protein"/>
    <property type="match status" value="1"/>
</dbReference>
<dbReference type="Pfam" id="PF09419">
    <property type="entry name" value="PGP_phosphatase"/>
    <property type="match status" value="1"/>
</dbReference>
<gene>
    <name evidence="1" type="ORF">Cni_G00537</name>
</gene>
<protein>
    <recommendedName>
        <fullName evidence="3">Haloacid dehalogenase superfamily protein</fullName>
    </recommendedName>
</protein>
<dbReference type="NCBIfam" id="TIGR01662">
    <property type="entry name" value="HAD-SF-IIIA"/>
    <property type="match status" value="1"/>
</dbReference>